<protein>
    <submittedName>
        <fullName evidence="1">Uncharacterized protein</fullName>
    </submittedName>
</protein>
<keyword evidence="2" id="KW-1185">Reference proteome</keyword>
<sequence length="140" mass="16636">MEIALRQSDSHCEWLARFDTCIDRDSRLNTSTFSFKGVRGNGFDKRILHLPFLWKKYHDQLTTRSQWGMGFWISMIREATQKRLEAPRTENNSMNGPRSGWDLEFIEDQTESWNNDVEMDAYTNGEWLGGQEYWARFEVL</sequence>
<proteinExistence type="predicted"/>
<dbReference type="Proteomes" id="UP000016936">
    <property type="component" value="Unassembled WGS sequence"/>
</dbReference>
<reference evidence="2" key="2">
    <citation type="journal article" date="2013" name="PLoS Genet.">
        <title>Comparative genome structure, secondary metabolite, and effector coding capacity across Cochliobolus pathogens.</title>
        <authorList>
            <person name="Condon B.J."/>
            <person name="Leng Y."/>
            <person name="Wu D."/>
            <person name="Bushley K.E."/>
            <person name="Ohm R.A."/>
            <person name="Otillar R."/>
            <person name="Martin J."/>
            <person name="Schackwitz W."/>
            <person name="Grimwood J."/>
            <person name="MohdZainudin N."/>
            <person name="Xue C."/>
            <person name="Wang R."/>
            <person name="Manning V.A."/>
            <person name="Dhillon B."/>
            <person name="Tu Z.J."/>
            <person name="Steffenson B.J."/>
            <person name="Salamov A."/>
            <person name="Sun H."/>
            <person name="Lowry S."/>
            <person name="LaButti K."/>
            <person name="Han J."/>
            <person name="Copeland A."/>
            <person name="Lindquist E."/>
            <person name="Barry K."/>
            <person name="Schmutz J."/>
            <person name="Baker S.E."/>
            <person name="Ciuffetti L.M."/>
            <person name="Grigoriev I.V."/>
            <person name="Zhong S."/>
            <person name="Turgeon B.G."/>
        </authorList>
    </citation>
    <scope>NUCLEOTIDE SEQUENCE [LARGE SCALE GENOMIC DNA]</scope>
    <source>
        <strain evidence="2">C5 / ATCC 48332 / race O</strain>
    </source>
</reference>
<organism evidence="1 2">
    <name type="scientific">Cochliobolus heterostrophus (strain C5 / ATCC 48332 / race O)</name>
    <name type="common">Southern corn leaf blight fungus</name>
    <name type="synonym">Bipolaris maydis</name>
    <dbReference type="NCBI Taxonomy" id="701091"/>
    <lineage>
        <taxon>Eukaryota</taxon>
        <taxon>Fungi</taxon>
        <taxon>Dikarya</taxon>
        <taxon>Ascomycota</taxon>
        <taxon>Pezizomycotina</taxon>
        <taxon>Dothideomycetes</taxon>
        <taxon>Pleosporomycetidae</taxon>
        <taxon>Pleosporales</taxon>
        <taxon>Pleosporineae</taxon>
        <taxon>Pleosporaceae</taxon>
        <taxon>Bipolaris</taxon>
    </lineage>
</organism>
<dbReference type="HOGENOM" id="CLU_1834978_0_0_1"/>
<evidence type="ECO:0000313" key="2">
    <source>
        <dbReference type="Proteomes" id="UP000016936"/>
    </source>
</evidence>
<evidence type="ECO:0000313" key="1">
    <source>
        <dbReference type="EMBL" id="EMD87306.1"/>
    </source>
</evidence>
<gene>
    <name evidence="1" type="ORF">COCHEDRAFT_1113482</name>
</gene>
<reference evidence="1 2" key="1">
    <citation type="journal article" date="2012" name="PLoS Pathog.">
        <title>Diverse lifestyles and strategies of plant pathogenesis encoded in the genomes of eighteen Dothideomycetes fungi.</title>
        <authorList>
            <person name="Ohm R.A."/>
            <person name="Feau N."/>
            <person name="Henrissat B."/>
            <person name="Schoch C.L."/>
            <person name="Horwitz B.A."/>
            <person name="Barry K.W."/>
            <person name="Condon B.J."/>
            <person name="Copeland A.C."/>
            <person name="Dhillon B."/>
            <person name="Glaser F."/>
            <person name="Hesse C.N."/>
            <person name="Kosti I."/>
            <person name="LaButti K."/>
            <person name="Lindquist E.A."/>
            <person name="Lucas S."/>
            <person name="Salamov A.A."/>
            <person name="Bradshaw R.E."/>
            <person name="Ciuffetti L."/>
            <person name="Hamelin R.C."/>
            <person name="Kema G.H.J."/>
            <person name="Lawrence C."/>
            <person name="Scott J.A."/>
            <person name="Spatafora J.W."/>
            <person name="Turgeon B.G."/>
            <person name="de Wit P.J.G.M."/>
            <person name="Zhong S."/>
            <person name="Goodwin S.B."/>
            <person name="Grigoriev I.V."/>
        </authorList>
    </citation>
    <scope>NUCLEOTIDE SEQUENCE [LARGE SCALE GENOMIC DNA]</scope>
    <source>
        <strain evidence="2">C5 / ATCC 48332 / race O</strain>
    </source>
</reference>
<name>M2TZQ2_COCH5</name>
<dbReference type="AlphaFoldDB" id="M2TZQ2"/>
<dbReference type="EMBL" id="KB445582">
    <property type="protein sequence ID" value="EMD87306.1"/>
    <property type="molecule type" value="Genomic_DNA"/>
</dbReference>
<accession>M2TZQ2</accession>